<keyword evidence="3 9" id="KW-0472">Membrane</keyword>
<dbReference type="Gene3D" id="6.10.340.10">
    <property type="match status" value="1"/>
</dbReference>
<dbReference type="Pfam" id="PF05227">
    <property type="entry name" value="CHASE3"/>
    <property type="match status" value="1"/>
</dbReference>
<dbReference type="SMART" id="SM00283">
    <property type="entry name" value="MA"/>
    <property type="match status" value="1"/>
</dbReference>
<evidence type="ECO:0000256" key="9">
    <source>
        <dbReference type="SAM" id="Phobius"/>
    </source>
</evidence>
<keyword evidence="7" id="KW-0175">Coiled coil</keyword>
<reference evidence="12 13" key="1">
    <citation type="submission" date="2020-08" db="EMBL/GenBank/DDBJ databases">
        <title>Genomic Encyclopedia of Type Strains, Phase IV (KMG-IV): sequencing the most valuable type-strain genomes for metagenomic binning, comparative biology and taxonomic classification.</title>
        <authorList>
            <person name="Goeker M."/>
        </authorList>
    </citation>
    <scope>NUCLEOTIDE SEQUENCE [LARGE SCALE GENOMIC DNA]</scope>
    <source>
        <strain evidence="12 13">DSM 10633</strain>
    </source>
</reference>
<dbReference type="InterPro" id="IPR007891">
    <property type="entry name" value="CHASE3"/>
</dbReference>
<evidence type="ECO:0000256" key="5">
    <source>
        <dbReference type="ARBA" id="ARBA00029447"/>
    </source>
</evidence>
<dbReference type="AlphaFoldDB" id="A0A840Q0W2"/>
<evidence type="ECO:0000313" key="13">
    <source>
        <dbReference type="Proteomes" id="UP000557217"/>
    </source>
</evidence>
<evidence type="ECO:0000256" key="4">
    <source>
        <dbReference type="ARBA" id="ARBA00023224"/>
    </source>
</evidence>
<dbReference type="PANTHER" id="PTHR32089:SF112">
    <property type="entry name" value="LYSOZYME-LIKE PROTEIN-RELATED"/>
    <property type="match status" value="1"/>
</dbReference>
<feature type="domain" description="Methyl-accepting transducer" evidence="10">
    <location>
        <begin position="312"/>
        <end position="576"/>
    </location>
</feature>
<evidence type="ECO:0000256" key="3">
    <source>
        <dbReference type="ARBA" id="ARBA00023136"/>
    </source>
</evidence>
<dbReference type="Pfam" id="PF00015">
    <property type="entry name" value="MCPsignal"/>
    <property type="match status" value="1"/>
</dbReference>
<keyword evidence="9" id="KW-1133">Transmembrane helix</keyword>
<dbReference type="RefSeq" id="WP_016839354.1">
    <property type="nucleotide sequence ID" value="NZ_JAAXPW010000035.1"/>
</dbReference>
<keyword evidence="9" id="KW-0812">Transmembrane</keyword>
<proteinExistence type="inferred from homology"/>
<evidence type="ECO:0000259" key="11">
    <source>
        <dbReference type="PROSITE" id="PS50885"/>
    </source>
</evidence>
<dbReference type="Proteomes" id="UP000557217">
    <property type="component" value="Unassembled WGS sequence"/>
</dbReference>
<feature type="transmembrane region" description="Helical" evidence="9">
    <location>
        <begin position="217"/>
        <end position="238"/>
    </location>
</feature>
<gene>
    <name evidence="12" type="ORF">HNR36_002508</name>
</gene>
<dbReference type="InterPro" id="IPR004089">
    <property type="entry name" value="MCPsignal_dom"/>
</dbReference>
<sequence length="598" mass="66640">MTVKVQKMNNQSTKKVQAKGKKHQTKSPTKGRFYHTIRGRIVLTYAILITIIVIMLILSYINITRLQQNLNHFAEVNLKEQREINQLANDIANLTIFEQAFLIYGDEGNLNKYNTTKQLIENQLNELSKNFEHRPEEFQLVSYIQQFFRSYLYASTGIIETRQYYSYEQAVRLMERSEGPAIKNNIEKHADELLHLLEDKNEKTIKEIEKFAKFSRIAFICLSSFSLFIAVFFSYLLFRSIRINTAKINHSILDIAHAGGDLTRRVKVATKDEFAEIAHSTNLLIESISKLVKKVASLAEHVSSSSQELMALAEENAKSIDEIASSTHDIANDSSSTIERMNEAALKMKALEQSMVELNDEAYEVQKAAKEMQSAAQNGSQSVKDSTNVIHFIEDTMKNTTSTVEALGQKSKDITSIISTITAIAEQTDLLALNAAIEAARAGEHGKGFAVVSNEVKKLAIQSQEAAKEVAKIVHSIQDEINTIVMQNAKGVESISRGVEVTNETNEVLNGILSQTNKTTNIIISMVEKISSTLKIVNDLTTSFQEVNALSQNTSIATEKSAQAAMQGSAAMEEINASAVELAKQADDLRNLVSEFKI</sequence>
<feature type="region of interest" description="Disordered" evidence="8">
    <location>
        <begin position="1"/>
        <end position="29"/>
    </location>
</feature>
<dbReference type="Gene3D" id="1.10.287.950">
    <property type="entry name" value="Methyl-accepting chemotaxis protein"/>
    <property type="match status" value="1"/>
</dbReference>
<evidence type="ECO:0000313" key="12">
    <source>
        <dbReference type="EMBL" id="MBB5150108.1"/>
    </source>
</evidence>
<comment type="caution">
    <text evidence="12">The sequence shown here is derived from an EMBL/GenBank/DDBJ whole genome shotgun (WGS) entry which is preliminary data.</text>
</comment>
<feature type="coiled-coil region" evidence="7">
    <location>
        <begin position="341"/>
        <end position="368"/>
    </location>
</feature>
<dbReference type="SUPFAM" id="SSF58104">
    <property type="entry name" value="Methyl-accepting chemotaxis protein (MCP) signaling domain"/>
    <property type="match status" value="1"/>
</dbReference>
<evidence type="ECO:0000256" key="1">
    <source>
        <dbReference type="ARBA" id="ARBA00004236"/>
    </source>
</evidence>
<dbReference type="PROSITE" id="PS50111">
    <property type="entry name" value="CHEMOTAXIS_TRANSDUC_2"/>
    <property type="match status" value="1"/>
</dbReference>
<keyword evidence="2" id="KW-1003">Cell membrane</keyword>
<protein>
    <submittedName>
        <fullName evidence="12">Methyl-accepting chemotaxis protein</fullName>
    </submittedName>
</protein>
<evidence type="ECO:0000256" key="2">
    <source>
        <dbReference type="ARBA" id="ARBA00022475"/>
    </source>
</evidence>
<dbReference type="GO" id="GO:0005886">
    <property type="term" value="C:plasma membrane"/>
    <property type="evidence" value="ECO:0007669"/>
    <property type="project" value="UniProtKB-SubCell"/>
</dbReference>
<evidence type="ECO:0000259" key="10">
    <source>
        <dbReference type="PROSITE" id="PS50111"/>
    </source>
</evidence>
<comment type="subcellular location">
    <subcellularLocation>
        <location evidence="1">Cell membrane</location>
    </subcellularLocation>
</comment>
<keyword evidence="4 6" id="KW-0807">Transducer</keyword>
<feature type="compositionally biased region" description="Basic residues" evidence="8">
    <location>
        <begin position="16"/>
        <end position="25"/>
    </location>
</feature>
<keyword evidence="13" id="KW-1185">Reference proteome</keyword>
<dbReference type="PANTHER" id="PTHR32089">
    <property type="entry name" value="METHYL-ACCEPTING CHEMOTAXIS PROTEIN MCPB"/>
    <property type="match status" value="1"/>
</dbReference>
<dbReference type="PROSITE" id="PS50885">
    <property type="entry name" value="HAMP"/>
    <property type="match status" value="1"/>
</dbReference>
<organism evidence="12 13">
    <name type="scientific">Ureibacillus thermosphaericus</name>
    <dbReference type="NCBI Taxonomy" id="51173"/>
    <lineage>
        <taxon>Bacteria</taxon>
        <taxon>Bacillati</taxon>
        <taxon>Bacillota</taxon>
        <taxon>Bacilli</taxon>
        <taxon>Bacillales</taxon>
        <taxon>Caryophanaceae</taxon>
        <taxon>Ureibacillus</taxon>
    </lineage>
</organism>
<dbReference type="EMBL" id="JACHGZ010000038">
    <property type="protein sequence ID" value="MBB5150108.1"/>
    <property type="molecule type" value="Genomic_DNA"/>
</dbReference>
<evidence type="ECO:0000256" key="7">
    <source>
        <dbReference type="SAM" id="Coils"/>
    </source>
</evidence>
<feature type="transmembrane region" description="Helical" evidence="9">
    <location>
        <begin position="42"/>
        <end position="61"/>
    </location>
</feature>
<name>A0A840Q0W2_URETH</name>
<dbReference type="CDD" id="cd06225">
    <property type="entry name" value="HAMP"/>
    <property type="match status" value="1"/>
</dbReference>
<feature type="domain" description="HAMP" evidence="11">
    <location>
        <begin position="239"/>
        <end position="293"/>
    </location>
</feature>
<evidence type="ECO:0000256" key="6">
    <source>
        <dbReference type="PROSITE-ProRule" id="PRU00284"/>
    </source>
</evidence>
<comment type="similarity">
    <text evidence="5">Belongs to the methyl-accepting chemotaxis (MCP) protein family.</text>
</comment>
<dbReference type="GO" id="GO:0007165">
    <property type="term" value="P:signal transduction"/>
    <property type="evidence" value="ECO:0007669"/>
    <property type="project" value="UniProtKB-KW"/>
</dbReference>
<evidence type="ECO:0000256" key="8">
    <source>
        <dbReference type="SAM" id="MobiDB-lite"/>
    </source>
</evidence>
<dbReference type="InterPro" id="IPR003660">
    <property type="entry name" value="HAMP_dom"/>
</dbReference>
<accession>A0A840Q0W2</accession>